<feature type="domain" description="ABC transmembrane type-1" evidence="8">
    <location>
        <begin position="97"/>
        <end position="314"/>
    </location>
</feature>
<evidence type="ECO:0000256" key="1">
    <source>
        <dbReference type="ARBA" id="ARBA00004651"/>
    </source>
</evidence>
<sequence length="328" mass="37508">MSKSKFIVVRSLQVVVMMWLILSFLFFFFRLMPGSFEDIMMFQGVRPEQIEVFRQKWGLNDPLYVQYYRYIVNFATGDVGMSLRVRQPVWEVVKMRIFNSFILIAPGITLGYIIGSIVGTLIGTNRGSRFERFGVMATIFIGTLPVFFLGILMIIVFSGWLGWFPSSGMLSQLNAGQFDGQEWWRPYTSRDFMMHYILPFSVIAIRYTNLPSLIMRTSVVEVSGQDFIYYHRVTGLSKLAQLRHIAKHASLPVITVYPISMTRALGGLVLLEVVFNWPGIGFTLVQSVLMRDFPVVQFVFFIVAAFVLLGNFGIDIIYGIIDPRVSVD</sequence>
<dbReference type="Pfam" id="PF00528">
    <property type="entry name" value="BPD_transp_1"/>
    <property type="match status" value="1"/>
</dbReference>
<evidence type="ECO:0000256" key="4">
    <source>
        <dbReference type="ARBA" id="ARBA00022692"/>
    </source>
</evidence>
<evidence type="ECO:0000313" key="9">
    <source>
        <dbReference type="EMBL" id="MRX23412.1"/>
    </source>
</evidence>
<keyword evidence="2 7" id="KW-0813">Transport</keyword>
<dbReference type="InterPro" id="IPR045621">
    <property type="entry name" value="BPD_transp_1_N"/>
</dbReference>
<dbReference type="Proteomes" id="UP000439022">
    <property type="component" value="Unassembled WGS sequence"/>
</dbReference>
<evidence type="ECO:0000256" key="5">
    <source>
        <dbReference type="ARBA" id="ARBA00022989"/>
    </source>
</evidence>
<dbReference type="GO" id="GO:0005886">
    <property type="term" value="C:plasma membrane"/>
    <property type="evidence" value="ECO:0007669"/>
    <property type="project" value="UniProtKB-SubCell"/>
</dbReference>
<proteinExistence type="inferred from homology"/>
<reference evidence="9 10" key="1">
    <citation type="submission" date="2019-11" db="EMBL/GenBank/DDBJ databases">
        <title>Whole genome sequence of Haloferax sp. MBLA0076.</title>
        <authorList>
            <person name="Seo M.-J."/>
            <person name="Cho E.-S."/>
        </authorList>
    </citation>
    <scope>NUCLEOTIDE SEQUENCE [LARGE SCALE GENOMIC DNA]</scope>
    <source>
        <strain evidence="9 10">MBLA0076</strain>
    </source>
</reference>
<dbReference type="PANTHER" id="PTHR43163">
    <property type="entry name" value="DIPEPTIDE TRANSPORT SYSTEM PERMEASE PROTEIN DPPB-RELATED"/>
    <property type="match status" value="1"/>
</dbReference>
<dbReference type="Pfam" id="PF19300">
    <property type="entry name" value="BPD_transp_1_N"/>
    <property type="match status" value="1"/>
</dbReference>
<dbReference type="InterPro" id="IPR000515">
    <property type="entry name" value="MetI-like"/>
</dbReference>
<dbReference type="InterPro" id="IPR035906">
    <property type="entry name" value="MetI-like_sf"/>
</dbReference>
<dbReference type="GO" id="GO:0055085">
    <property type="term" value="P:transmembrane transport"/>
    <property type="evidence" value="ECO:0007669"/>
    <property type="project" value="InterPro"/>
</dbReference>
<keyword evidence="6 7" id="KW-0472">Membrane</keyword>
<protein>
    <submittedName>
        <fullName evidence="9">ABC transporter permease subunit</fullName>
    </submittedName>
</protein>
<dbReference type="EMBL" id="WKJO01000002">
    <property type="protein sequence ID" value="MRX23412.1"/>
    <property type="molecule type" value="Genomic_DNA"/>
</dbReference>
<gene>
    <name evidence="9" type="ORF">GJR96_15780</name>
</gene>
<feature type="transmembrane region" description="Helical" evidence="7">
    <location>
        <begin position="12"/>
        <end position="32"/>
    </location>
</feature>
<accession>A0A6A8GLN9</accession>
<keyword evidence="3" id="KW-1003">Cell membrane</keyword>
<dbReference type="PROSITE" id="PS50928">
    <property type="entry name" value="ABC_TM1"/>
    <property type="match status" value="1"/>
</dbReference>
<feature type="transmembrane region" description="Helical" evidence="7">
    <location>
        <begin position="192"/>
        <end position="208"/>
    </location>
</feature>
<keyword evidence="4 7" id="KW-0812">Transmembrane</keyword>
<evidence type="ECO:0000256" key="6">
    <source>
        <dbReference type="ARBA" id="ARBA00023136"/>
    </source>
</evidence>
<dbReference type="PANTHER" id="PTHR43163:SF6">
    <property type="entry name" value="DIPEPTIDE TRANSPORT SYSTEM PERMEASE PROTEIN DPPB-RELATED"/>
    <property type="match status" value="1"/>
</dbReference>
<feature type="transmembrane region" description="Helical" evidence="7">
    <location>
        <begin position="268"/>
        <end position="289"/>
    </location>
</feature>
<evidence type="ECO:0000256" key="3">
    <source>
        <dbReference type="ARBA" id="ARBA00022475"/>
    </source>
</evidence>
<keyword evidence="5 7" id="KW-1133">Transmembrane helix</keyword>
<dbReference type="RefSeq" id="WP_151164217.1">
    <property type="nucleotide sequence ID" value="NZ_WKJO01000002.1"/>
</dbReference>
<comment type="similarity">
    <text evidence="7">Belongs to the binding-protein-dependent transport system permease family.</text>
</comment>
<organism evidence="9 10">
    <name type="scientific">Haloferax litoreum</name>
    <dbReference type="NCBI Taxonomy" id="2666140"/>
    <lineage>
        <taxon>Archaea</taxon>
        <taxon>Methanobacteriati</taxon>
        <taxon>Methanobacteriota</taxon>
        <taxon>Stenosarchaea group</taxon>
        <taxon>Halobacteria</taxon>
        <taxon>Halobacteriales</taxon>
        <taxon>Haloferacaceae</taxon>
        <taxon>Haloferax</taxon>
    </lineage>
</organism>
<evidence type="ECO:0000313" key="10">
    <source>
        <dbReference type="Proteomes" id="UP000439022"/>
    </source>
</evidence>
<keyword evidence="10" id="KW-1185">Reference proteome</keyword>
<comment type="subcellular location">
    <subcellularLocation>
        <location evidence="1 7">Cell membrane</location>
        <topology evidence="1 7">Multi-pass membrane protein</topology>
    </subcellularLocation>
</comment>
<dbReference type="AlphaFoldDB" id="A0A6A8GLN9"/>
<evidence type="ECO:0000256" key="2">
    <source>
        <dbReference type="ARBA" id="ARBA00022448"/>
    </source>
</evidence>
<feature type="transmembrane region" description="Helical" evidence="7">
    <location>
        <begin position="97"/>
        <end position="123"/>
    </location>
</feature>
<dbReference type="CDD" id="cd06261">
    <property type="entry name" value="TM_PBP2"/>
    <property type="match status" value="1"/>
</dbReference>
<evidence type="ECO:0000259" key="8">
    <source>
        <dbReference type="PROSITE" id="PS50928"/>
    </source>
</evidence>
<feature type="transmembrane region" description="Helical" evidence="7">
    <location>
        <begin position="295"/>
        <end position="321"/>
    </location>
</feature>
<feature type="transmembrane region" description="Helical" evidence="7">
    <location>
        <begin position="135"/>
        <end position="163"/>
    </location>
</feature>
<evidence type="ECO:0000256" key="7">
    <source>
        <dbReference type="RuleBase" id="RU363032"/>
    </source>
</evidence>
<dbReference type="SUPFAM" id="SSF161098">
    <property type="entry name" value="MetI-like"/>
    <property type="match status" value="1"/>
</dbReference>
<comment type="caution">
    <text evidence="9">The sequence shown here is derived from an EMBL/GenBank/DDBJ whole genome shotgun (WGS) entry which is preliminary data.</text>
</comment>
<name>A0A6A8GLN9_9EURY</name>
<dbReference type="Gene3D" id="1.10.3720.10">
    <property type="entry name" value="MetI-like"/>
    <property type="match status" value="1"/>
</dbReference>